<feature type="compositionally biased region" description="Gly residues" evidence="1">
    <location>
        <begin position="1"/>
        <end position="12"/>
    </location>
</feature>
<evidence type="ECO:0000259" key="2">
    <source>
        <dbReference type="Pfam" id="PF13672"/>
    </source>
</evidence>
<organism evidence="3 4">
    <name type="scientific">Streptomyces tubbatahanensis</name>
    <dbReference type="NCBI Taxonomy" id="2923272"/>
    <lineage>
        <taxon>Bacteria</taxon>
        <taxon>Bacillati</taxon>
        <taxon>Actinomycetota</taxon>
        <taxon>Actinomycetes</taxon>
        <taxon>Kitasatosporales</taxon>
        <taxon>Streptomycetaceae</taxon>
        <taxon>Streptomyces</taxon>
    </lineage>
</organism>
<dbReference type="EMBL" id="CP093846">
    <property type="protein sequence ID" value="UNS99603.1"/>
    <property type="molecule type" value="Genomic_DNA"/>
</dbReference>
<name>A0ABY3Y040_9ACTN</name>
<dbReference type="Pfam" id="PF13672">
    <property type="entry name" value="PP2C_2"/>
    <property type="match status" value="1"/>
</dbReference>
<feature type="compositionally biased region" description="Basic and acidic residues" evidence="1">
    <location>
        <begin position="66"/>
        <end position="75"/>
    </location>
</feature>
<keyword evidence="4" id="KW-1185">Reference proteome</keyword>
<sequence length="404" mass="41472">MDGQGTRNGAGSGRDRDWWARLYDPYTPDTGRTRAGDSVDDRFASVARTLGTTEDGGGPTTAGGREPPDAAERPGKAGLPGAGEPSGMGELPGAAEPSGPAALLPRADPDAPAELVPDTVLEEARHGHTTLRAVSLRGEAAREAGEPRGDALLVARFGAGADALVLVVVATGARTGGASGHRAAREACHALAAAVGRSASRLVEDLRADRRDALRPGLHRLTDRALGRLRAQAAAWGLTPAQHTADVRCLLVPTDPRCRARVCFGAGEGGLLRLRDGTWDDIEPRATPVPPPAAQPVAGPGRAADAAGAAAARDGFTAAEPPPSALAEPFRFRVCAAEPGDALLLASPGLAEPLRAEPSFADRLAARSPRTETGPAALAAHLADLGHHVAGHTRDRTGVLLRED</sequence>
<feature type="compositionally biased region" description="Low complexity" evidence="1">
    <location>
        <begin position="100"/>
        <end position="110"/>
    </location>
</feature>
<gene>
    <name evidence="3" type="ORF">MMF93_26510</name>
</gene>
<protein>
    <submittedName>
        <fullName evidence="3">Protein phosphatase 2C domain-containing protein</fullName>
    </submittedName>
</protein>
<proteinExistence type="predicted"/>
<evidence type="ECO:0000313" key="3">
    <source>
        <dbReference type="EMBL" id="UNS99603.1"/>
    </source>
</evidence>
<dbReference type="InterPro" id="IPR001932">
    <property type="entry name" value="PPM-type_phosphatase-like_dom"/>
</dbReference>
<dbReference type="Proteomes" id="UP001202244">
    <property type="component" value="Chromosome"/>
</dbReference>
<evidence type="ECO:0000313" key="4">
    <source>
        <dbReference type="Proteomes" id="UP001202244"/>
    </source>
</evidence>
<feature type="compositionally biased region" description="Basic and acidic residues" evidence="1">
    <location>
        <begin position="31"/>
        <end position="43"/>
    </location>
</feature>
<reference evidence="3 4" key="1">
    <citation type="journal article" date="2023" name="Microbiol. Spectr.">
        <title>Synergy between Genome Mining, Metabolomics, and Bioinformatics Uncovers Antibacterial Chlorinated Carbazole Alkaloids and Their Biosynthetic Gene Cluster from Streptomyces tubbatahanensis sp. nov., a Novel Actinomycete Isolated from Sulu Sea, Philippines.</title>
        <authorList>
            <person name="Tenebro C.P."/>
            <person name="Trono D.J.V.L."/>
            <person name="Balida L.A.P."/>
            <person name="Bayog L.K.A."/>
            <person name="Bruna J.R."/>
            <person name="Sabido E.M."/>
            <person name="Caspe D.P.C."/>
            <person name="de Los Santos E.L.C."/>
            <person name="Saludes J.P."/>
            <person name="Dalisay D.S."/>
        </authorList>
    </citation>
    <scope>NUCLEOTIDE SEQUENCE [LARGE SCALE GENOMIC DNA]</scope>
    <source>
        <strain evidence="3 4">DSD3025</strain>
    </source>
</reference>
<feature type="region of interest" description="Disordered" evidence="1">
    <location>
        <begin position="1"/>
        <end position="110"/>
    </location>
</feature>
<accession>A0ABY3Y040</accession>
<evidence type="ECO:0000256" key="1">
    <source>
        <dbReference type="SAM" id="MobiDB-lite"/>
    </source>
</evidence>
<feature type="domain" description="PPM-type phosphatase" evidence="2">
    <location>
        <begin position="137"/>
        <end position="375"/>
    </location>
</feature>
<dbReference type="RefSeq" id="WP_242755408.1">
    <property type="nucleotide sequence ID" value="NZ_CP093846.1"/>
</dbReference>